<dbReference type="PROSITE" id="PS00041">
    <property type="entry name" value="HTH_ARAC_FAMILY_1"/>
    <property type="match status" value="1"/>
</dbReference>
<proteinExistence type="predicted"/>
<evidence type="ECO:0000313" key="5">
    <source>
        <dbReference type="EMBL" id="MBC5788165.1"/>
    </source>
</evidence>
<organism evidence="5 6">
    <name type="scientific">Clostridium facile</name>
    <dbReference type="NCBI Taxonomy" id="2763035"/>
    <lineage>
        <taxon>Bacteria</taxon>
        <taxon>Bacillati</taxon>
        <taxon>Bacillota</taxon>
        <taxon>Clostridia</taxon>
        <taxon>Eubacteriales</taxon>
        <taxon>Clostridiaceae</taxon>
        <taxon>Clostridium</taxon>
    </lineage>
</organism>
<dbReference type="EMBL" id="JACOQK010000001">
    <property type="protein sequence ID" value="MBC5788165.1"/>
    <property type="molecule type" value="Genomic_DNA"/>
</dbReference>
<evidence type="ECO:0000259" key="4">
    <source>
        <dbReference type="PROSITE" id="PS01124"/>
    </source>
</evidence>
<sequence length="307" mass="36162">MKPSIEHGVQIFTEANHFRDGSNVEITVHRTPKDLPQNVPPNMLPHKHDFYEIAYVYQGEFINEFPDGNKLVATDGHLILMNPYAAHLPYTVHREDIVFNILLRKSYVEQILVNLLSGNKLFLNFFLDSIYGHHQENNYMIFANNLEIQDLLFSLILENCEQKLYYEQVVDSYFVALFAILSRLHQTEIEHNIQKYVQNRTLTDVISYIKLNYSDVTLDKVAEAFHYSTGYLSRWIKRKTGSSFSDLVSQYRLEVAKRYLQNSMLPIEKITEIIGYSDTSYFYKFFKKQLGISPQEYRKQTVENQYH</sequence>
<dbReference type="SUPFAM" id="SSF46689">
    <property type="entry name" value="Homeodomain-like"/>
    <property type="match status" value="1"/>
</dbReference>
<keyword evidence="6" id="KW-1185">Reference proteome</keyword>
<keyword evidence="3" id="KW-0804">Transcription</keyword>
<keyword evidence="1" id="KW-0805">Transcription regulation</keyword>
<dbReference type="RefSeq" id="WP_186996816.1">
    <property type="nucleotide sequence ID" value="NZ_JACOQK010000001.1"/>
</dbReference>
<evidence type="ECO:0000313" key="6">
    <source>
        <dbReference type="Proteomes" id="UP000649151"/>
    </source>
</evidence>
<dbReference type="SUPFAM" id="SSF51182">
    <property type="entry name" value="RmlC-like cupins"/>
    <property type="match status" value="1"/>
</dbReference>
<dbReference type="InterPro" id="IPR018060">
    <property type="entry name" value="HTH_AraC"/>
</dbReference>
<dbReference type="InterPro" id="IPR009057">
    <property type="entry name" value="Homeodomain-like_sf"/>
</dbReference>
<protein>
    <submittedName>
        <fullName evidence="5">Helix-turn-helix transcriptional regulator</fullName>
    </submittedName>
</protein>
<dbReference type="PANTHER" id="PTHR43280:SF28">
    <property type="entry name" value="HTH-TYPE TRANSCRIPTIONAL ACTIVATOR RHAS"/>
    <property type="match status" value="1"/>
</dbReference>
<dbReference type="PANTHER" id="PTHR43280">
    <property type="entry name" value="ARAC-FAMILY TRANSCRIPTIONAL REGULATOR"/>
    <property type="match status" value="1"/>
</dbReference>
<feature type="domain" description="HTH araC/xylS-type" evidence="4">
    <location>
        <begin position="203"/>
        <end position="300"/>
    </location>
</feature>
<evidence type="ECO:0000256" key="3">
    <source>
        <dbReference type="ARBA" id="ARBA00023163"/>
    </source>
</evidence>
<reference evidence="5 6" key="1">
    <citation type="submission" date="2020-08" db="EMBL/GenBank/DDBJ databases">
        <title>Genome public.</title>
        <authorList>
            <person name="Liu C."/>
            <person name="Sun Q."/>
        </authorList>
    </citation>
    <scope>NUCLEOTIDE SEQUENCE [LARGE SCALE GENOMIC DNA]</scope>
    <source>
        <strain evidence="5 6">NSJ-27</strain>
    </source>
</reference>
<dbReference type="Gene3D" id="1.10.10.60">
    <property type="entry name" value="Homeodomain-like"/>
    <property type="match status" value="2"/>
</dbReference>
<evidence type="ECO:0000256" key="2">
    <source>
        <dbReference type="ARBA" id="ARBA00023125"/>
    </source>
</evidence>
<dbReference type="PROSITE" id="PS01124">
    <property type="entry name" value="HTH_ARAC_FAMILY_2"/>
    <property type="match status" value="1"/>
</dbReference>
<dbReference type="InterPro" id="IPR003313">
    <property type="entry name" value="AraC-bd"/>
</dbReference>
<dbReference type="InterPro" id="IPR011051">
    <property type="entry name" value="RmlC_Cupin_sf"/>
</dbReference>
<dbReference type="Proteomes" id="UP000649151">
    <property type="component" value="Unassembled WGS sequence"/>
</dbReference>
<comment type="caution">
    <text evidence="5">The sequence shown here is derived from an EMBL/GenBank/DDBJ whole genome shotgun (WGS) entry which is preliminary data.</text>
</comment>
<name>A0ABR7ISQ4_9CLOT</name>
<dbReference type="InterPro" id="IPR018062">
    <property type="entry name" value="HTH_AraC-typ_CS"/>
</dbReference>
<dbReference type="SMART" id="SM00342">
    <property type="entry name" value="HTH_ARAC"/>
    <property type="match status" value="1"/>
</dbReference>
<dbReference type="InterPro" id="IPR020449">
    <property type="entry name" value="Tscrpt_reg_AraC-type_HTH"/>
</dbReference>
<dbReference type="Pfam" id="PF02311">
    <property type="entry name" value="AraC_binding"/>
    <property type="match status" value="1"/>
</dbReference>
<gene>
    <name evidence="5" type="ORF">H8Z77_09065</name>
</gene>
<dbReference type="PRINTS" id="PR00032">
    <property type="entry name" value="HTHARAC"/>
</dbReference>
<dbReference type="Pfam" id="PF12833">
    <property type="entry name" value="HTH_18"/>
    <property type="match status" value="1"/>
</dbReference>
<accession>A0ABR7ISQ4</accession>
<evidence type="ECO:0000256" key="1">
    <source>
        <dbReference type="ARBA" id="ARBA00023015"/>
    </source>
</evidence>
<keyword evidence="2" id="KW-0238">DNA-binding</keyword>